<proteinExistence type="inferred from homology"/>
<protein>
    <submittedName>
        <fullName evidence="5">Glycolipid 2-alpha-mannosyltransferase-domain-containing protein</fullName>
    </submittedName>
</protein>
<dbReference type="Gene3D" id="3.90.550.10">
    <property type="entry name" value="Spore Coat Polysaccharide Biosynthesis Protein SpsA, Chain A"/>
    <property type="match status" value="1"/>
</dbReference>
<organism evidence="5 6">
    <name type="scientific">Favolaschia claudopus</name>
    <dbReference type="NCBI Taxonomy" id="2862362"/>
    <lineage>
        <taxon>Eukaryota</taxon>
        <taxon>Fungi</taxon>
        <taxon>Dikarya</taxon>
        <taxon>Basidiomycota</taxon>
        <taxon>Agaricomycotina</taxon>
        <taxon>Agaricomycetes</taxon>
        <taxon>Agaricomycetidae</taxon>
        <taxon>Agaricales</taxon>
        <taxon>Marasmiineae</taxon>
        <taxon>Mycenaceae</taxon>
        <taxon>Favolaschia</taxon>
    </lineage>
</organism>
<dbReference type="Proteomes" id="UP001362999">
    <property type="component" value="Unassembled WGS sequence"/>
</dbReference>
<dbReference type="GO" id="GO:0016020">
    <property type="term" value="C:membrane"/>
    <property type="evidence" value="ECO:0007669"/>
    <property type="project" value="InterPro"/>
</dbReference>
<evidence type="ECO:0000313" key="5">
    <source>
        <dbReference type="EMBL" id="KAK7050177.1"/>
    </source>
</evidence>
<reference evidence="5 6" key="1">
    <citation type="journal article" date="2024" name="J Genomics">
        <title>Draft genome sequencing and assembly of Favolaschia claudopus CIRM-BRFM 2984 isolated from oak limbs.</title>
        <authorList>
            <person name="Navarro D."/>
            <person name="Drula E."/>
            <person name="Chaduli D."/>
            <person name="Cazenave R."/>
            <person name="Ahrendt S."/>
            <person name="Wang J."/>
            <person name="Lipzen A."/>
            <person name="Daum C."/>
            <person name="Barry K."/>
            <person name="Grigoriev I.V."/>
            <person name="Favel A."/>
            <person name="Rosso M.N."/>
            <person name="Martin F."/>
        </authorList>
    </citation>
    <scope>NUCLEOTIDE SEQUENCE [LARGE SCALE GENOMIC DNA]</scope>
    <source>
        <strain evidence="5 6">CIRM-BRFM 2984</strain>
    </source>
</reference>
<evidence type="ECO:0000256" key="3">
    <source>
        <dbReference type="SAM" id="MobiDB-lite"/>
    </source>
</evidence>
<name>A0AAW0DGV8_9AGAR</name>
<dbReference type="Pfam" id="PF01793">
    <property type="entry name" value="Glyco_transf_15"/>
    <property type="match status" value="1"/>
</dbReference>
<keyword evidence="6" id="KW-1185">Reference proteome</keyword>
<dbReference type="AlphaFoldDB" id="A0AAW0DGV8"/>
<dbReference type="PANTHER" id="PTHR31121:SF6">
    <property type="entry name" value="ALPHA-1,2 MANNOSYLTRANSFERASE KTR1"/>
    <property type="match status" value="1"/>
</dbReference>
<keyword evidence="4" id="KW-0812">Transmembrane</keyword>
<dbReference type="InterPro" id="IPR029044">
    <property type="entry name" value="Nucleotide-diphossugar_trans"/>
</dbReference>
<feature type="region of interest" description="Disordered" evidence="3">
    <location>
        <begin position="499"/>
        <end position="518"/>
    </location>
</feature>
<dbReference type="SUPFAM" id="SSF53448">
    <property type="entry name" value="Nucleotide-diphospho-sugar transferases"/>
    <property type="match status" value="1"/>
</dbReference>
<keyword evidence="4" id="KW-0472">Membrane</keyword>
<dbReference type="GO" id="GO:0006487">
    <property type="term" value="P:protein N-linked glycosylation"/>
    <property type="evidence" value="ECO:0007669"/>
    <property type="project" value="TreeGrafter"/>
</dbReference>
<dbReference type="GO" id="GO:0005794">
    <property type="term" value="C:Golgi apparatus"/>
    <property type="evidence" value="ECO:0007669"/>
    <property type="project" value="TreeGrafter"/>
</dbReference>
<gene>
    <name evidence="5" type="ORF">R3P38DRAFT_3255908</name>
</gene>
<dbReference type="EMBL" id="JAWWNJ010000008">
    <property type="protein sequence ID" value="KAK7050177.1"/>
    <property type="molecule type" value="Genomic_DNA"/>
</dbReference>
<evidence type="ECO:0000256" key="1">
    <source>
        <dbReference type="ARBA" id="ARBA00007677"/>
    </source>
</evidence>
<evidence type="ECO:0000256" key="4">
    <source>
        <dbReference type="SAM" id="Phobius"/>
    </source>
</evidence>
<comment type="caution">
    <text evidence="5">The sequence shown here is derived from an EMBL/GenBank/DDBJ whole genome shotgun (WGS) entry which is preliminary data.</text>
</comment>
<dbReference type="GO" id="GO:0000032">
    <property type="term" value="P:cell wall mannoprotein biosynthetic process"/>
    <property type="evidence" value="ECO:0007669"/>
    <property type="project" value="TreeGrafter"/>
</dbReference>
<keyword evidence="2" id="KW-0808">Transferase</keyword>
<feature type="transmembrane region" description="Helical" evidence="4">
    <location>
        <begin position="44"/>
        <end position="60"/>
    </location>
</feature>
<dbReference type="PANTHER" id="PTHR31121">
    <property type="entry name" value="ALPHA-1,2 MANNOSYLTRANSFERASE KTR1"/>
    <property type="match status" value="1"/>
</dbReference>
<dbReference type="GO" id="GO:0000026">
    <property type="term" value="F:alpha-1,2-mannosyltransferase activity"/>
    <property type="evidence" value="ECO:0007669"/>
    <property type="project" value="TreeGrafter"/>
</dbReference>
<comment type="similarity">
    <text evidence="1">Belongs to the glycosyltransferase 15 family.</text>
</comment>
<dbReference type="InterPro" id="IPR002685">
    <property type="entry name" value="Glyco_trans_15"/>
</dbReference>
<evidence type="ECO:0000256" key="2">
    <source>
        <dbReference type="ARBA" id="ARBA00022679"/>
    </source>
</evidence>
<accession>A0AAW0DGV8</accession>
<keyword evidence="4" id="KW-1133">Transmembrane helix</keyword>
<sequence>MGLVELMIDSEHDFKELSSIARVHSDAPSFRSLIPLTMSVSKRFLAILVAATAILLYLVHSHETILASRPQFPSKFADSPPYTAAIVYLVSVMPGPRSPERLLQSIPLMEKNIPWRYQWPIILLHAGAYSVLESQEDFLDQLQESASNHGLEPEQIQSLLSRIQFVATYHELPEGIPMDGVADGPIWGGEWPGESVNTNVLNAKLKGTSPNAAYHHMCAFFSYKIFNHPSIRDLTYFFRLDDDSYVREPACFDPFEYMHINNKSYAFRDDPPDMGWVTEGIWPFVSNYAERHAVVESMLEHNGLQWPPNRKWRLKFGEGVNFPSYETNFDLVKVERFRTPEMTEFLYELASDPRRFYWYRWVPSKGANAAVTLVQPIPTDTPDISGSFSLPTEIDTSFSVTATASVSVGGVDSSDGATTYILQQVVGINGETDTFTQTIVQGATVWRNAELHETCSLDGKGHADCIMGIESVFTTTFTGTAIPIFTVGAAAGGGGGSSGNGNSGGNSSSGSGSGNTGGAASMHGGTVSLAWMFAVSVGAMVAGMRLAF</sequence>
<evidence type="ECO:0000313" key="6">
    <source>
        <dbReference type="Proteomes" id="UP001362999"/>
    </source>
</evidence>